<accession>I0IKF2</accession>
<sequence>MGTDLVAKSFGSRVNRSDIKTKSYSTTVPSFIESSIFHLYKEQLSREIAAPIPEEAALSMITDRLLPYSREGVGRHGPPVLRASSSAKQAILSLAGMLAHSL</sequence>
<reference evidence="1 2" key="1">
    <citation type="journal article" date="2012" name="J. Bacteriol.">
        <title>Complete Genome Sequence of Leptospirillum ferrooxidans Strain C2-3, Isolated from a Fresh Volcanic Ash Deposit on the Island of Miyake, Japan.</title>
        <authorList>
            <person name="Fujimura R."/>
            <person name="Sato Y."/>
            <person name="Nishizawa T."/>
            <person name="Oshima K."/>
            <person name="Kim S.-W."/>
            <person name="Hattori M."/>
            <person name="Kamijo T."/>
            <person name="Ohta H."/>
        </authorList>
    </citation>
    <scope>NUCLEOTIDE SEQUENCE [LARGE SCALE GENOMIC DNA]</scope>
    <source>
        <strain evidence="1 2">C2-3</strain>
    </source>
</reference>
<dbReference type="HOGENOM" id="CLU_2273872_0_0_0"/>
<dbReference type="EMBL" id="AP012342">
    <property type="protein sequence ID" value="BAM05751.1"/>
    <property type="molecule type" value="Genomic_DNA"/>
</dbReference>
<reference evidence="2" key="2">
    <citation type="submission" date="2012-03" db="EMBL/GenBank/DDBJ databases">
        <title>The complete genome sequence of the pioneer microbe on fresh volcanic deposit, Leptospirillum ferrooxidans strain C2-3.</title>
        <authorList>
            <person name="Fujimura R."/>
            <person name="Sato Y."/>
            <person name="Nishizawa T."/>
            <person name="Nanba K."/>
            <person name="Oshima K."/>
            <person name="Hattori M."/>
            <person name="Kamijo T."/>
            <person name="Ohta H."/>
        </authorList>
    </citation>
    <scope>NUCLEOTIDE SEQUENCE [LARGE SCALE GENOMIC DNA]</scope>
    <source>
        <strain evidence="2">C2-3</strain>
    </source>
</reference>
<organism evidence="1 2">
    <name type="scientific">Leptospirillum ferrooxidans (strain C2-3)</name>
    <dbReference type="NCBI Taxonomy" id="1162668"/>
    <lineage>
        <taxon>Bacteria</taxon>
        <taxon>Pseudomonadati</taxon>
        <taxon>Nitrospirota</taxon>
        <taxon>Nitrospiria</taxon>
        <taxon>Nitrospirales</taxon>
        <taxon>Nitrospiraceae</taxon>
        <taxon>Leptospirillum</taxon>
    </lineage>
</organism>
<name>I0IKF2_LEPFC</name>
<proteinExistence type="predicted"/>
<dbReference type="Proteomes" id="UP000007382">
    <property type="component" value="Chromosome"/>
</dbReference>
<protein>
    <submittedName>
        <fullName evidence="1">Uncharacterized protein</fullName>
    </submittedName>
</protein>
<dbReference type="AlphaFoldDB" id="I0IKF2"/>
<evidence type="ECO:0000313" key="1">
    <source>
        <dbReference type="EMBL" id="BAM05751.1"/>
    </source>
</evidence>
<keyword evidence="2" id="KW-1185">Reference proteome</keyword>
<gene>
    <name evidence="1" type="ordered locus">LFE_0020</name>
</gene>
<dbReference type="KEGG" id="lfc:LFE_0020"/>
<evidence type="ECO:0000313" key="2">
    <source>
        <dbReference type="Proteomes" id="UP000007382"/>
    </source>
</evidence>